<protein>
    <submittedName>
        <fullName evidence="2">Uncharacterized protein</fullName>
    </submittedName>
</protein>
<dbReference type="Proteomes" id="UP001642484">
    <property type="component" value="Unassembled WGS sequence"/>
</dbReference>
<keyword evidence="3" id="KW-1185">Reference proteome</keyword>
<proteinExistence type="predicted"/>
<reference evidence="2 3" key="1">
    <citation type="submission" date="2024-02" db="EMBL/GenBank/DDBJ databases">
        <authorList>
            <person name="Chen Y."/>
            <person name="Shah S."/>
            <person name="Dougan E. K."/>
            <person name="Thang M."/>
            <person name="Chan C."/>
        </authorList>
    </citation>
    <scope>NUCLEOTIDE SEQUENCE [LARGE SCALE GENOMIC DNA]</scope>
</reference>
<dbReference type="EMBL" id="CAXAMN010022428">
    <property type="protein sequence ID" value="CAK9069329.1"/>
    <property type="molecule type" value="Genomic_DNA"/>
</dbReference>
<gene>
    <name evidence="2" type="ORF">CCMP2556_LOCUS34098</name>
</gene>
<comment type="caution">
    <text evidence="2">The sequence shown here is derived from an EMBL/GenBank/DDBJ whole genome shotgun (WGS) entry which is preliminary data.</text>
</comment>
<evidence type="ECO:0000313" key="2">
    <source>
        <dbReference type="EMBL" id="CAK9069329.1"/>
    </source>
</evidence>
<accession>A0ABP0P0L8</accession>
<sequence>MKLPAAAIAAACLVRLVLISRAFDEACEEDSLLQTWQEGSASHGHIAVVQLKDDALCKGRAAKPDYQCFSHVILPEPREAEYGYCLDGEYHFCGDNPSSCDSTRRPPRVG</sequence>
<evidence type="ECO:0000313" key="3">
    <source>
        <dbReference type="Proteomes" id="UP001642484"/>
    </source>
</evidence>
<evidence type="ECO:0000256" key="1">
    <source>
        <dbReference type="SAM" id="SignalP"/>
    </source>
</evidence>
<keyword evidence="1" id="KW-0732">Signal</keyword>
<organism evidence="2 3">
    <name type="scientific">Durusdinium trenchii</name>
    <dbReference type="NCBI Taxonomy" id="1381693"/>
    <lineage>
        <taxon>Eukaryota</taxon>
        <taxon>Sar</taxon>
        <taxon>Alveolata</taxon>
        <taxon>Dinophyceae</taxon>
        <taxon>Suessiales</taxon>
        <taxon>Symbiodiniaceae</taxon>
        <taxon>Durusdinium</taxon>
    </lineage>
</organism>
<feature type="signal peptide" evidence="1">
    <location>
        <begin position="1"/>
        <end position="22"/>
    </location>
</feature>
<name>A0ABP0P0L8_9DINO</name>
<feature type="chain" id="PRO_5047239379" evidence="1">
    <location>
        <begin position="23"/>
        <end position="110"/>
    </location>
</feature>